<dbReference type="RefSeq" id="WP_342452047.1">
    <property type="nucleotide sequence ID" value="NZ_JAFIDA010000001.1"/>
</dbReference>
<evidence type="ECO:0000256" key="6">
    <source>
        <dbReference type="ARBA" id="ARBA00023316"/>
    </source>
</evidence>
<dbReference type="NCBIfam" id="TIGR00247">
    <property type="entry name" value="endolytic transglycosylase MltG"/>
    <property type="match status" value="1"/>
</dbReference>
<proteinExistence type="inferred from homology"/>
<feature type="site" description="Important for catalytic activity" evidence="7">
    <location>
        <position position="249"/>
    </location>
</feature>
<keyword evidence="5 7" id="KW-0456">Lyase</keyword>
<name>A0A940PVT5_9MICO</name>
<dbReference type="Pfam" id="PF02618">
    <property type="entry name" value="YceG"/>
    <property type="match status" value="1"/>
</dbReference>
<dbReference type="GO" id="GO:0071555">
    <property type="term" value="P:cell wall organization"/>
    <property type="evidence" value="ECO:0007669"/>
    <property type="project" value="UniProtKB-KW"/>
</dbReference>
<feature type="transmembrane region" description="Helical" evidence="7">
    <location>
        <begin position="29"/>
        <end position="51"/>
    </location>
</feature>
<comment type="function">
    <text evidence="7">Functions as a peptidoglycan terminase that cleaves nascent peptidoglycan strands endolytically to terminate their elongation.</text>
</comment>
<evidence type="ECO:0000313" key="9">
    <source>
        <dbReference type="Proteomes" id="UP000675163"/>
    </source>
</evidence>
<accession>A0A940PVT5</accession>
<comment type="catalytic activity">
    <reaction evidence="7">
        <text>a peptidoglycan chain = a peptidoglycan chain with N-acetyl-1,6-anhydromuramyl-[peptide] at the reducing end + a peptidoglycan chain with N-acetylglucosamine at the non-reducing end.</text>
        <dbReference type="EC" id="4.2.2.29"/>
    </reaction>
</comment>
<reference evidence="8" key="1">
    <citation type="submission" date="2021-02" db="EMBL/GenBank/DDBJ databases">
        <title>Sequencing the genomes of 1000 actinobacteria strains.</title>
        <authorList>
            <person name="Klenk H.-P."/>
        </authorList>
    </citation>
    <scope>NUCLEOTIDE SEQUENCE</scope>
    <source>
        <strain evidence="8">DSM 22850</strain>
    </source>
</reference>
<dbReference type="Proteomes" id="UP000675163">
    <property type="component" value="Unassembled WGS sequence"/>
</dbReference>
<dbReference type="EC" id="4.2.2.29" evidence="7"/>
<evidence type="ECO:0000256" key="3">
    <source>
        <dbReference type="ARBA" id="ARBA00022989"/>
    </source>
</evidence>
<gene>
    <name evidence="7" type="primary">mltG</name>
    <name evidence="8" type="ORF">JOF28_000353</name>
</gene>
<keyword evidence="4 7" id="KW-0472">Membrane</keyword>
<keyword evidence="6 7" id="KW-0961">Cell wall biogenesis/degradation</keyword>
<evidence type="ECO:0000256" key="5">
    <source>
        <dbReference type="ARBA" id="ARBA00023239"/>
    </source>
</evidence>
<evidence type="ECO:0000256" key="2">
    <source>
        <dbReference type="ARBA" id="ARBA00022692"/>
    </source>
</evidence>
<evidence type="ECO:0000313" key="8">
    <source>
        <dbReference type="EMBL" id="MBP1325121.1"/>
    </source>
</evidence>
<keyword evidence="1 7" id="KW-1003">Cell membrane</keyword>
<keyword evidence="2 7" id="KW-0812">Transmembrane</keyword>
<keyword evidence="3 7" id="KW-1133">Transmembrane helix</keyword>
<dbReference type="GO" id="GO:0008932">
    <property type="term" value="F:lytic endotransglycosylase activity"/>
    <property type="evidence" value="ECO:0007669"/>
    <property type="project" value="UniProtKB-UniRule"/>
</dbReference>
<dbReference type="InterPro" id="IPR003770">
    <property type="entry name" value="MLTG-like"/>
</dbReference>
<dbReference type="Gene3D" id="3.30.1490.480">
    <property type="entry name" value="Endolytic murein transglycosylase"/>
    <property type="match status" value="1"/>
</dbReference>
<dbReference type="AlphaFoldDB" id="A0A940PVT5"/>
<dbReference type="GO" id="GO:0005886">
    <property type="term" value="C:plasma membrane"/>
    <property type="evidence" value="ECO:0007669"/>
    <property type="project" value="UniProtKB-SubCell"/>
</dbReference>
<dbReference type="HAMAP" id="MF_02065">
    <property type="entry name" value="MltG"/>
    <property type="match status" value="1"/>
</dbReference>
<evidence type="ECO:0000256" key="4">
    <source>
        <dbReference type="ARBA" id="ARBA00023136"/>
    </source>
</evidence>
<protein>
    <recommendedName>
        <fullName evidence="7">Endolytic murein transglycosylase</fullName>
        <ecNumber evidence="7">4.2.2.29</ecNumber>
    </recommendedName>
    <alternativeName>
        <fullName evidence="7">Peptidoglycan lytic transglycosylase</fullName>
    </alternativeName>
    <alternativeName>
        <fullName evidence="7">Peptidoglycan polymerization terminase</fullName>
    </alternativeName>
</protein>
<comment type="subcellular location">
    <subcellularLocation>
        <location evidence="7">Cell membrane</location>
        <topology evidence="7">Single-pass membrane protein</topology>
    </subcellularLocation>
</comment>
<organism evidence="8 9">
    <name type="scientific">Leucobacter exalbidus</name>
    <dbReference type="NCBI Taxonomy" id="662960"/>
    <lineage>
        <taxon>Bacteria</taxon>
        <taxon>Bacillati</taxon>
        <taxon>Actinomycetota</taxon>
        <taxon>Actinomycetes</taxon>
        <taxon>Micrococcales</taxon>
        <taxon>Microbacteriaceae</taxon>
        <taxon>Leucobacter</taxon>
    </lineage>
</organism>
<dbReference type="EMBL" id="JAFIDA010000001">
    <property type="protein sequence ID" value="MBP1325121.1"/>
    <property type="molecule type" value="Genomic_DNA"/>
</dbReference>
<evidence type="ECO:0000256" key="1">
    <source>
        <dbReference type="ARBA" id="ARBA00022475"/>
    </source>
</evidence>
<evidence type="ECO:0000256" key="7">
    <source>
        <dbReference type="HAMAP-Rule" id="MF_02065"/>
    </source>
</evidence>
<comment type="similarity">
    <text evidence="7">Belongs to the transglycosylase MltG family.</text>
</comment>
<dbReference type="PANTHER" id="PTHR30518">
    <property type="entry name" value="ENDOLYTIC MUREIN TRANSGLYCOSYLASE"/>
    <property type="match status" value="1"/>
</dbReference>
<dbReference type="PANTHER" id="PTHR30518:SF2">
    <property type="entry name" value="ENDOLYTIC MUREIN TRANSGLYCOSYLASE"/>
    <property type="match status" value="1"/>
</dbReference>
<keyword evidence="9" id="KW-1185">Reference proteome</keyword>
<sequence>MNARPSDGGVAAVRREEKRAKSRRVAKRLTISLLVTVLLLGGLAAAGSYLWSQYGTSVSLAMGWTTNDYEGEGDGDAIIVISEGEIGEDIARSLATADVVKTSEAFYDLLVKSPDVEFMPGSYSLKLHMSAKAALAALQDPENRLAFTAMIPEGKTVEQTLELVATGADIPLKELQKAAKDPSQYGLPEGVDSLEGWLFPATYEFEETTTGEEAIQRLVNRQKEVLSEFGVEEGERERVLTIAAMVQRESGRLEDFGKVSRVIYNRLADDMILQMDSTAQYGMGQHDDGSVWSTNEALADDNPWNTYVHKGLPKGPIANPGADAIEATLNPTPGDWIYFVAVNLETRETVFSVTQDEHNAAVGVLNEWCVANPDQGC</sequence>
<dbReference type="GO" id="GO:0009252">
    <property type="term" value="P:peptidoglycan biosynthetic process"/>
    <property type="evidence" value="ECO:0007669"/>
    <property type="project" value="UniProtKB-UniRule"/>
</dbReference>
<comment type="caution">
    <text evidence="8">The sequence shown here is derived from an EMBL/GenBank/DDBJ whole genome shotgun (WGS) entry which is preliminary data.</text>
</comment>